<evidence type="ECO:0000313" key="6">
    <source>
        <dbReference type="Ensembl" id="ENSEBUP00000010350.1"/>
    </source>
</evidence>
<comment type="subcellular location">
    <subcellularLocation>
        <location evidence="1">Cytoplasmic vesicle</location>
        <location evidence="1">Clathrin-coated vesicle</location>
    </subcellularLocation>
</comment>
<protein>
    <submittedName>
        <fullName evidence="6">DENN domain containing 1C</fullName>
    </submittedName>
</protein>
<dbReference type="Proteomes" id="UP000694388">
    <property type="component" value="Unplaced"/>
</dbReference>
<reference evidence="6" key="1">
    <citation type="submission" date="2025-08" db="UniProtKB">
        <authorList>
            <consortium name="Ensembl"/>
        </authorList>
    </citation>
    <scope>IDENTIFICATION</scope>
</reference>
<dbReference type="Pfam" id="PF03456">
    <property type="entry name" value="uDENN"/>
    <property type="match status" value="1"/>
</dbReference>
<dbReference type="InterPro" id="IPR001194">
    <property type="entry name" value="cDENN_dom"/>
</dbReference>
<proteinExistence type="predicted"/>
<evidence type="ECO:0000256" key="3">
    <source>
        <dbReference type="ARBA" id="ARBA00023329"/>
    </source>
</evidence>
<dbReference type="GO" id="GO:1901981">
    <property type="term" value="F:phosphatidylinositol phosphate binding"/>
    <property type="evidence" value="ECO:0007669"/>
    <property type="project" value="TreeGrafter"/>
</dbReference>
<dbReference type="SMART" id="SM00801">
    <property type="entry name" value="dDENN"/>
    <property type="match status" value="1"/>
</dbReference>
<name>A0A8C4WTQ7_EPTBU</name>
<dbReference type="Pfam" id="PF02141">
    <property type="entry name" value="DENN"/>
    <property type="match status" value="1"/>
</dbReference>
<sequence length="757" mass="83534">MGEGAGEKEKESQSKFLELILEVQGSQDYGESQVLWKYPPDYSDQEVLNAVPKFCFPFDTSRLTPPGNSFTFALTGDAGQHRYGYCQATTPTSVLCLLSELPWFEVFHRLLQELLVILGDNRGVAFRKEILLPQLFDIEVPEFGTLVEVGELGYFIAPDPAQLPSIPENRNLAQLCISVPPASLSRLFGAMVGEQRLLLSSHDLSTLTACVHALPLLLSPLSWHHIFIPALPAHLLEFCGAPMPFIIGVHSSLMKGVQKATGLEGVLVYYIDENTFDGDGVDNSIIPPHIESMLRTRLRRACDEEGEGVARVFLQVQVSLFGSYRDGLVFNPGEPITFNEEAFLLRPPHALRSFLGEATQLQLFKQFVEDRLSRLNAGCGFTDEFERELEQQGAAASVPYNQWLSTVKKGGGALLDTMRTRANPAVRHVYRFARQGLRGVTSRLKPPSRIESGYGGFTTLSPLQSPPAECASSYVKDRRRSSLPSPDASLPSTIEVSCVKNVTSDHNCWSIMSMARSLDDLRLEDAEHKVVSGDQRHDSKPRPLLPDLASDFVNHNSPSLMALPRPQPRHYIHPSESSDQPLLKMPPTSSHALVTSSSPATPEPHHDLICLLDPLCSATTETRTTSSCTIPALSPHLFPINVPFIPTPHMSQPCQPFPFLAHSPQPVSLGVPSISHSHFLSYPLTPSLSPQFCSRSFTPSHSPQAAIRIQNPIHCKLPQTAPTGLLNQKMPPSPAVHSDNVSAEIVAERRRQWEIFD</sequence>
<dbReference type="PANTHER" id="PTHR13196:SF14">
    <property type="entry name" value="UDENN DOMAIN-CONTAINING PROTEIN"/>
    <property type="match status" value="1"/>
</dbReference>
<feature type="compositionally biased region" description="Polar residues" evidence="4">
    <location>
        <begin position="587"/>
        <end position="600"/>
    </location>
</feature>
<dbReference type="GO" id="GO:0005829">
    <property type="term" value="C:cytosol"/>
    <property type="evidence" value="ECO:0007669"/>
    <property type="project" value="TreeGrafter"/>
</dbReference>
<organism evidence="6 7">
    <name type="scientific">Eptatretus burgeri</name>
    <name type="common">Inshore hagfish</name>
    <dbReference type="NCBI Taxonomy" id="7764"/>
    <lineage>
        <taxon>Eukaryota</taxon>
        <taxon>Metazoa</taxon>
        <taxon>Chordata</taxon>
        <taxon>Craniata</taxon>
        <taxon>Vertebrata</taxon>
        <taxon>Cyclostomata</taxon>
        <taxon>Myxini</taxon>
        <taxon>Myxiniformes</taxon>
        <taxon>Myxinidae</taxon>
        <taxon>Eptatretinae</taxon>
        <taxon>Eptatretus</taxon>
    </lineage>
</organism>
<feature type="domain" description="UDENN" evidence="5">
    <location>
        <begin position="16"/>
        <end position="378"/>
    </location>
</feature>
<dbReference type="Gene3D" id="3.40.50.11500">
    <property type="match status" value="1"/>
</dbReference>
<dbReference type="GO" id="GO:0006897">
    <property type="term" value="P:endocytosis"/>
    <property type="evidence" value="ECO:0007669"/>
    <property type="project" value="TreeGrafter"/>
</dbReference>
<dbReference type="SMART" id="SM00800">
    <property type="entry name" value="uDENN"/>
    <property type="match status" value="1"/>
</dbReference>
<evidence type="ECO:0000256" key="2">
    <source>
        <dbReference type="ARBA" id="ARBA00022658"/>
    </source>
</evidence>
<dbReference type="InterPro" id="IPR005112">
    <property type="entry name" value="dDENN_dom"/>
</dbReference>
<keyword evidence="3" id="KW-0968">Cytoplasmic vesicle</keyword>
<dbReference type="SMART" id="SM00799">
    <property type="entry name" value="DENN"/>
    <property type="match status" value="1"/>
</dbReference>
<dbReference type="GO" id="GO:0032456">
    <property type="term" value="P:endocytic recycling"/>
    <property type="evidence" value="ECO:0007669"/>
    <property type="project" value="TreeGrafter"/>
</dbReference>
<dbReference type="PANTHER" id="PTHR13196">
    <property type="entry name" value="DENN DOMAIN-CONTAINING"/>
    <property type="match status" value="1"/>
</dbReference>
<evidence type="ECO:0000259" key="5">
    <source>
        <dbReference type="PROSITE" id="PS50211"/>
    </source>
</evidence>
<dbReference type="Gene3D" id="3.30.450.200">
    <property type="match status" value="1"/>
</dbReference>
<keyword evidence="2" id="KW-0344">Guanine-nucleotide releasing factor</keyword>
<dbReference type="InterPro" id="IPR043153">
    <property type="entry name" value="DENN_C"/>
</dbReference>
<dbReference type="GO" id="GO:0030136">
    <property type="term" value="C:clathrin-coated vesicle"/>
    <property type="evidence" value="ECO:0007669"/>
    <property type="project" value="UniProtKB-SubCell"/>
</dbReference>
<dbReference type="Pfam" id="PF03455">
    <property type="entry name" value="dDENN"/>
    <property type="match status" value="1"/>
</dbReference>
<keyword evidence="7" id="KW-1185">Reference proteome</keyword>
<dbReference type="InterPro" id="IPR037516">
    <property type="entry name" value="Tripartite_DENN"/>
</dbReference>
<feature type="region of interest" description="Disordered" evidence="4">
    <location>
        <begin position="573"/>
        <end position="600"/>
    </location>
</feature>
<dbReference type="AlphaFoldDB" id="A0A8C4WTQ7"/>
<accession>A0A8C4WTQ7</accession>
<evidence type="ECO:0000313" key="7">
    <source>
        <dbReference type="Proteomes" id="UP000694388"/>
    </source>
</evidence>
<dbReference type="InterPro" id="IPR005113">
    <property type="entry name" value="uDENN_dom"/>
</dbReference>
<dbReference type="GeneTree" id="ENSGT00940000161573"/>
<dbReference type="Gene3D" id="6.10.140.1000">
    <property type="match status" value="1"/>
</dbReference>
<dbReference type="PROSITE" id="PS50211">
    <property type="entry name" value="DENN"/>
    <property type="match status" value="1"/>
</dbReference>
<evidence type="ECO:0000256" key="4">
    <source>
        <dbReference type="SAM" id="MobiDB-lite"/>
    </source>
</evidence>
<evidence type="ECO:0000256" key="1">
    <source>
        <dbReference type="ARBA" id="ARBA00004132"/>
    </source>
</evidence>
<dbReference type="GO" id="GO:0005085">
    <property type="term" value="F:guanyl-nucleotide exchange factor activity"/>
    <property type="evidence" value="ECO:0007669"/>
    <property type="project" value="UniProtKB-KW"/>
</dbReference>
<dbReference type="Ensembl" id="ENSEBUT00000010896.1">
    <property type="protein sequence ID" value="ENSEBUP00000010350.1"/>
    <property type="gene ID" value="ENSEBUG00000006660.1"/>
</dbReference>
<reference evidence="6" key="2">
    <citation type="submission" date="2025-09" db="UniProtKB">
        <authorList>
            <consortium name="Ensembl"/>
        </authorList>
    </citation>
    <scope>IDENTIFICATION</scope>
</reference>
<dbReference type="InterPro" id="IPR040032">
    <property type="entry name" value="DENND1A/B/C"/>
</dbReference>